<organism evidence="3 4">
    <name type="scientific">Pseudogemmobacter faecipullorum</name>
    <dbReference type="NCBI Taxonomy" id="2755041"/>
    <lineage>
        <taxon>Bacteria</taxon>
        <taxon>Pseudomonadati</taxon>
        <taxon>Pseudomonadota</taxon>
        <taxon>Alphaproteobacteria</taxon>
        <taxon>Rhodobacterales</taxon>
        <taxon>Paracoccaceae</taxon>
        <taxon>Pseudogemmobacter</taxon>
    </lineage>
</organism>
<accession>A0ABS8CLM9</accession>
<comment type="caution">
    <text evidence="3">The sequence shown here is derived from an EMBL/GenBank/DDBJ whole genome shotgun (WGS) entry which is preliminary data.</text>
</comment>
<gene>
    <name evidence="3" type="ORF">H0485_09840</name>
</gene>
<proteinExistence type="predicted"/>
<protein>
    <submittedName>
        <fullName evidence="3">DDE-type integrase/transposase/recombinase</fullName>
    </submittedName>
</protein>
<dbReference type="InterPro" id="IPR001584">
    <property type="entry name" value="Integrase_cat-core"/>
</dbReference>
<evidence type="ECO:0000256" key="1">
    <source>
        <dbReference type="SAM" id="MobiDB-lite"/>
    </source>
</evidence>
<dbReference type="InterPro" id="IPR036397">
    <property type="entry name" value="RNaseH_sf"/>
</dbReference>
<dbReference type="RefSeq" id="WP_226935205.1">
    <property type="nucleotide sequence ID" value="NZ_JACDXX010000008.1"/>
</dbReference>
<dbReference type="EMBL" id="JACDXX010000008">
    <property type="protein sequence ID" value="MCB5410298.1"/>
    <property type="molecule type" value="Genomic_DNA"/>
</dbReference>
<reference evidence="3 4" key="1">
    <citation type="submission" date="2020-07" db="EMBL/GenBank/DDBJ databases">
        <title>Pseudogemmobacter sp. nov., isolated from poultry manure in Taiwan.</title>
        <authorList>
            <person name="Lin S.-Y."/>
            <person name="Tang Y.-S."/>
            <person name="Young C.-C."/>
        </authorList>
    </citation>
    <scope>NUCLEOTIDE SEQUENCE [LARGE SCALE GENOMIC DNA]</scope>
    <source>
        <strain evidence="3 4">CC-YST710</strain>
    </source>
</reference>
<dbReference type="Gene3D" id="3.30.420.10">
    <property type="entry name" value="Ribonuclease H-like superfamily/Ribonuclease H"/>
    <property type="match status" value="1"/>
</dbReference>
<evidence type="ECO:0000313" key="3">
    <source>
        <dbReference type="EMBL" id="MCB5410298.1"/>
    </source>
</evidence>
<dbReference type="InterPro" id="IPR012337">
    <property type="entry name" value="RNaseH-like_sf"/>
</dbReference>
<evidence type="ECO:0000259" key="2">
    <source>
        <dbReference type="PROSITE" id="PS50994"/>
    </source>
</evidence>
<name>A0ABS8CLM9_9RHOB</name>
<feature type="domain" description="Integrase catalytic" evidence="2">
    <location>
        <begin position="300"/>
        <end position="520"/>
    </location>
</feature>
<feature type="compositionally biased region" description="Basic and acidic residues" evidence="1">
    <location>
        <begin position="728"/>
        <end position="737"/>
    </location>
</feature>
<evidence type="ECO:0000313" key="4">
    <source>
        <dbReference type="Proteomes" id="UP001198571"/>
    </source>
</evidence>
<dbReference type="Proteomes" id="UP001198571">
    <property type="component" value="Unassembled WGS sequence"/>
</dbReference>
<sequence>MGANSALAPAMKTVRIPGYSDICDRYAVGDILNINSVRYAVCEIKSRGISLLRQDIDGAKPELFSPAQLHEAESSFGFRHNSGLRLGILPTDPRLTLASAQPAHTLCRTYIKIQFIQRFNDLHEGGKIKRRAKLTGDEHRLLRQTVKEDSTKHLENLDKHQRLEIEVEYFGSGSFPSERTIRDWTKRYSTDGALGLVRKLRSDSSRRSMSDAALWMMVRNVLKFQCRSRPRPCDIIRWTKDDFQAANLDREANGLELLKCPSDQTIRSEIKKLDPFQTCLAREGMSVARARFGSVYGKLLAARPGQIVIIDEVTLDVQSLKKAPGLKQLLAPAALKKMGWDGGTGRLHLTVAIDVKTRVILAAHISAHPAAASALATLQMIMTDKSYMTELFGLEKTWHMHCRPEIIYTDHGPAFRAGDFIAAGGEFQITIEKSPAGIPQMRGHVERAVGRLNVEVSTGSPGATGRNIAERGDRKPEKDAALTLDHLQHLVLLWIVDAYHHTPHDGLGGATPAEVWDSYQGAADGPRPLPEEDQMRMVFGTPEFRTVQRQGIFSNYVYYHSIELAEWFKRNDDHRVEVRSWDNDIGAISVLLDGSWHTLECTDPRAKGLNGVQWRAAKSRTRGVARAAYPFDCILRVYRKMDAVKQNARSSRGLYIQAPSPEELAAAEHETTTGFRQAALRASGPSDKMLQHPDQLPGERVPSADTVSERPQTGGRILHPTEAYLARKGSDQPHRPETPPPTSLRTRPAKPNDRAEAAPDNEWKLTPAQNPASKGDKPK</sequence>
<dbReference type="SUPFAM" id="SSF53098">
    <property type="entry name" value="Ribonuclease H-like"/>
    <property type="match status" value="1"/>
</dbReference>
<feature type="compositionally biased region" description="Basic and acidic residues" evidence="1">
    <location>
        <begin position="750"/>
        <end position="763"/>
    </location>
</feature>
<feature type="region of interest" description="Disordered" evidence="1">
    <location>
        <begin position="685"/>
        <end position="779"/>
    </location>
</feature>
<keyword evidence="4" id="KW-1185">Reference proteome</keyword>
<dbReference type="PROSITE" id="PS50994">
    <property type="entry name" value="INTEGRASE"/>
    <property type="match status" value="1"/>
</dbReference>